<dbReference type="InterPro" id="IPR050256">
    <property type="entry name" value="Glycosyltransferase_2"/>
</dbReference>
<proteinExistence type="inferred from homology"/>
<dbReference type="InterPro" id="IPR029044">
    <property type="entry name" value="Nucleotide-diphossugar_trans"/>
</dbReference>
<keyword evidence="4 11" id="KW-0808">Transferase</keyword>
<evidence type="ECO:0000256" key="8">
    <source>
        <dbReference type="ARBA" id="ARBA00048689"/>
    </source>
</evidence>
<keyword evidence="5" id="KW-0460">Magnesium</keyword>
<dbReference type="CDD" id="cd04179">
    <property type="entry name" value="DPM_DPG-synthase_like"/>
    <property type="match status" value="1"/>
</dbReference>
<dbReference type="OrthoDB" id="9810303at2"/>
<sequence length="212" mass="23894">MHSVTAIIPAFNEERTIGDVIKVLQRVNLIDKIIVVSDGSVDSTVDIAKKHEVEIVELRDNIGKGGALRKGVDASLSEIMLFVDADLIGLKEQHIVELLLPILKGEVDMTIGVFKSGRFTTDLAQRVAPYLSGQRAIKRYIIENIPNIDITRFGVEIALTKYVTNNNIKYKEVFLENLTHVMKEEKLGLIKGFASRLKMYWDIVKIMTTKER</sequence>
<evidence type="ECO:0000256" key="2">
    <source>
        <dbReference type="ARBA" id="ARBA00006739"/>
    </source>
</evidence>
<evidence type="ECO:0000256" key="9">
    <source>
        <dbReference type="ARBA" id="ARBA00048997"/>
    </source>
</evidence>
<feature type="domain" description="Glycosyltransferase 2-like" evidence="10">
    <location>
        <begin position="6"/>
        <end position="129"/>
    </location>
</feature>
<comment type="catalytic activity">
    <reaction evidence="9">
        <text>an NDP-alpha-D-glucose + (2R)-3-phosphoglycerate = (2R)-2-O-(alpha-D-glucopyranosyl)-3-phospho-glycerate + a ribonucleoside 5'-diphosphate + H(+)</text>
        <dbReference type="Rhea" id="RHEA:47244"/>
        <dbReference type="ChEBI" id="CHEBI:15378"/>
        <dbReference type="ChEBI" id="CHEBI:57930"/>
        <dbReference type="ChEBI" id="CHEBI:58272"/>
        <dbReference type="ChEBI" id="CHEBI:62600"/>
        <dbReference type="ChEBI" id="CHEBI:76533"/>
        <dbReference type="EC" id="2.4.1.266"/>
    </reaction>
    <physiologicalReaction direction="left-to-right" evidence="9">
        <dbReference type="Rhea" id="RHEA:47245"/>
    </physiologicalReaction>
</comment>
<accession>A0A1H3N6L9</accession>
<evidence type="ECO:0000256" key="7">
    <source>
        <dbReference type="ARBA" id="ARBA00040894"/>
    </source>
</evidence>
<evidence type="ECO:0000313" key="11">
    <source>
        <dbReference type="EMBL" id="SDY84383.1"/>
    </source>
</evidence>
<evidence type="ECO:0000256" key="5">
    <source>
        <dbReference type="ARBA" id="ARBA00022842"/>
    </source>
</evidence>
<keyword evidence="3" id="KW-0328">Glycosyltransferase</keyword>
<dbReference type="PANTHER" id="PTHR48090">
    <property type="entry name" value="UNDECAPRENYL-PHOSPHATE 4-DEOXY-4-FORMAMIDO-L-ARABINOSE TRANSFERASE-RELATED"/>
    <property type="match status" value="1"/>
</dbReference>
<keyword evidence="12" id="KW-1185">Reference proteome</keyword>
<dbReference type="AlphaFoldDB" id="A0A1H3N6L9"/>
<comment type="similarity">
    <text evidence="2">Belongs to the glycosyltransferase 2 family.</text>
</comment>
<comment type="catalytic activity">
    <reaction evidence="8">
        <text>(2R)-3-phosphoglycerate + UDP-alpha-D-glucose = (2R)-2-O-(alpha-D-glucopyranosyl)-3-phospho-glycerate + UDP + H(+)</text>
        <dbReference type="Rhea" id="RHEA:31319"/>
        <dbReference type="ChEBI" id="CHEBI:15378"/>
        <dbReference type="ChEBI" id="CHEBI:58223"/>
        <dbReference type="ChEBI" id="CHEBI:58272"/>
        <dbReference type="ChEBI" id="CHEBI:58885"/>
        <dbReference type="ChEBI" id="CHEBI:62600"/>
        <dbReference type="EC" id="2.4.1.266"/>
    </reaction>
    <physiologicalReaction direction="left-to-right" evidence="8">
        <dbReference type="Rhea" id="RHEA:31320"/>
    </physiologicalReaction>
</comment>
<evidence type="ECO:0000259" key="10">
    <source>
        <dbReference type="Pfam" id="PF00535"/>
    </source>
</evidence>
<dbReference type="PANTHER" id="PTHR48090:SF10">
    <property type="entry name" value="GLUCOSYL-3-PHOSPHOGLYCERATE SYNTHASE"/>
    <property type="match status" value="1"/>
</dbReference>
<evidence type="ECO:0000256" key="6">
    <source>
        <dbReference type="ARBA" id="ARBA00039022"/>
    </source>
</evidence>
<dbReference type="GO" id="GO:0016757">
    <property type="term" value="F:glycosyltransferase activity"/>
    <property type="evidence" value="ECO:0007669"/>
    <property type="project" value="UniProtKB-KW"/>
</dbReference>
<protein>
    <recommendedName>
        <fullName evidence="7">Glucosyl-3-phosphoglycerate synthase</fullName>
        <ecNumber evidence="6">2.4.1.266</ecNumber>
    </recommendedName>
</protein>
<evidence type="ECO:0000256" key="4">
    <source>
        <dbReference type="ARBA" id="ARBA00022679"/>
    </source>
</evidence>
<dbReference type="Pfam" id="PF00535">
    <property type="entry name" value="Glycos_transf_2"/>
    <property type="match status" value="1"/>
</dbReference>
<evidence type="ECO:0000256" key="3">
    <source>
        <dbReference type="ARBA" id="ARBA00022676"/>
    </source>
</evidence>
<dbReference type="SUPFAM" id="SSF53448">
    <property type="entry name" value="Nucleotide-diphospho-sugar transferases"/>
    <property type="match status" value="1"/>
</dbReference>
<comment type="cofactor">
    <cofactor evidence="1">
        <name>Mg(2+)</name>
        <dbReference type="ChEBI" id="CHEBI:18420"/>
    </cofactor>
</comment>
<gene>
    <name evidence="11" type="ORF">SAMN05660462_01027</name>
</gene>
<reference evidence="11 12" key="1">
    <citation type="submission" date="2016-10" db="EMBL/GenBank/DDBJ databases">
        <authorList>
            <person name="de Groot N.N."/>
        </authorList>
    </citation>
    <scope>NUCLEOTIDE SEQUENCE [LARGE SCALE GENOMIC DNA]</scope>
    <source>
        <strain evidence="11 12">DSM 21650</strain>
    </source>
</reference>
<dbReference type="InterPro" id="IPR001173">
    <property type="entry name" value="Glyco_trans_2-like"/>
</dbReference>
<dbReference type="RefSeq" id="WP_091728105.1">
    <property type="nucleotide sequence ID" value="NZ_FNQE01000009.1"/>
</dbReference>
<dbReference type="Gene3D" id="3.90.550.10">
    <property type="entry name" value="Spore Coat Polysaccharide Biosynthesis Protein SpsA, Chain A"/>
    <property type="match status" value="1"/>
</dbReference>
<dbReference type="STRING" id="415015.SAMN05660462_01027"/>
<name>A0A1H3N6L9_9FIRM</name>
<evidence type="ECO:0000313" key="12">
    <source>
        <dbReference type="Proteomes" id="UP000198625"/>
    </source>
</evidence>
<evidence type="ECO:0000256" key="1">
    <source>
        <dbReference type="ARBA" id="ARBA00001946"/>
    </source>
</evidence>
<organism evidence="11 12">
    <name type="scientific">Proteiniborus ethanoligenes</name>
    <dbReference type="NCBI Taxonomy" id="415015"/>
    <lineage>
        <taxon>Bacteria</taxon>
        <taxon>Bacillati</taxon>
        <taxon>Bacillota</taxon>
        <taxon>Clostridia</taxon>
        <taxon>Eubacteriales</taxon>
        <taxon>Proteiniborus</taxon>
    </lineage>
</organism>
<dbReference type="Proteomes" id="UP000198625">
    <property type="component" value="Unassembled WGS sequence"/>
</dbReference>
<dbReference type="EMBL" id="FNQE01000009">
    <property type="protein sequence ID" value="SDY84383.1"/>
    <property type="molecule type" value="Genomic_DNA"/>
</dbReference>
<dbReference type="EC" id="2.4.1.266" evidence="6"/>